<dbReference type="EMBL" id="AMQM01000224">
    <property type="status" value="NOT_ANNOTATED_CDS"/>
    <property type="molecule type" value="Genomic_DNA"/>
</dbReference>
<reference evidence="5" key="1">
    <citation type="submission" date="2012-12" db="EMBL/GenBank/DDBJ databases">
        <authorList>
            <person name="Hellsten U."/>
            <person name="Grimwood J."/>
            <person name="Chapman J.A."/>
            <person name="Shapiro H."/>
            <person name="Aerts A."/>
            <person name="Otillar R.P."/>
            <person name="Terry A.Y."/>
            <person name="Boore J.L."/>
            <person name="Simakov O."/>
            <person name="Marletaz F."/>
            <person name="Cho S.-J."/>
            <person name="Edsinger-Gonzales E."/>
            <person name="Havlak P."/>
            <person name="Kuo D.-H."/>
            <person name="Larsson T."/>
            <person name="Lv J."/>
            <person name="Arendt D."/>
            <person name="Savage R."/>
            <person name="Osoegawa K."/>
            <person name="de Jong P."/>
            <person name="Lindberg D.R."/>
            <person name="Seaver E.C."/>
            <person name="Weisblat D.A."/>
            <person name="Putnam N.H."/>
            <person name="Grigoriev I.V."/>
            <person name="Rokhsar D.S."/>
        </authorList>
    </citation>
    <scope>NUCLEOTIDE SEQUENCE</scope>
</reference>
<dbReference type="OrthoDB" id="10256906at2759"/>
<dbReference type="KEGG" id="hro:HELRODRAFT_187969"/>
<dbReference type="PANTHER" id="PTHR13251">
    <property type="entry name" value="EPILEPSY HOLOPROSENCEPHALY CANDIDATE 1/TMEM1"/>
    <property type="match status" value="1"/>
</dbReference>
<dbReference type="GO" id="GO:0006891">
    <property type="term" value="P:intra-Golgi vesicle-mediated transport"/>
    <property type="evidence" value="ECO:0000318"/>
    <property type="project" value="GO_Central"/>
</dbReference>
<dbReference type="RefSeq" id="XP_009009464.1">
    <property type="nucleotide sequence ID" value="XM_009011216.1"/>
</dbReference>
<reference evidence="3 5" key="2">
    <citation type="journal article" date="2013" name="Nature">
        <title>Insights into bilaterian evolution from three spiralian genomes.</title>
        <authorList>
            <person name="Simakov O."/>
            <person name="Marletaz F."/>
            <person name="Cho S.J."/>
            <person name="Edsinger-Gonzales E."/>
            <person name="Havlak P."/>
            <person name="Hellsten U."/>
            <person name="Kuo D.H."/>
            <person name="Larsson T."/>
            <person name="Lv J."/>
            <person name="Arendt D."/>
            <person name="Savage R."/>
            <person name="Osoegawa K."/>
            <person name="de Jong P."/>
            <person name="Grimwood J."/>
            <person name="Chapman J.A."/>
            <person name="Shapiro H."/>
            <person name="Aerts A."/>
            <person name="Otillar R.P."/>
            <person name="Terry A.Y."/>
            <person name="Boore J.L."/>
            <person name="Grigoriev I.V."/>
            <person name="Lindberg D.R."/>
            <person name="Seaver E.C."/>
            <person name="Weisblat D.A."/>
            <person name="Putnam N.H."/>
            <person name="Rokhsar D.S."/>
        </authorList>
    </citation>
    <scope>NUCLEOTIDE SEQUENCE</scope>
</reference>
<name>T1FPI6_HELRO</name>
<dbReference type="Proteomes" id="UP000015101">
    <property type="component" value="Unassembled WGS sequence"/>
</dbReference>
<dbReference type="GO" id="GO:0034498">
    <property type="term" value="P:early endosome to Golgi transport"/>
    <property type="evidence" value="ECO:0000318"/>
    <property type="project" value="GO_Central"/>
</dbReference>
<feature type="compositionally biased region" description="Acidic residues" evidence="1">
    <location>
        <begin position="1310"/>
        <end position="1341"/>
    </location>
</feature>
<dbReference type="STRING" id="6412.T1FPI6"/>
<feature type="region of interest" description="Disordered" evidence="1">
    <location>
        <begin position="1060"/>
        <end position="1085"/>
    </location>
</feature>
<dbReference type="EnsemblMetazoa" id="HelroT187969">
    <property type="protein sequence ID" value="HelroP187969"/>
    <property type="gene ID" value="HelroG187969"/>
</dbReference>
<feature type="compositionally biased region" description="Polar residues" evidence="1">
    <location>
        <begin position="635"/>
        <end position="648"/>
    </location>
</feature>
<dbReference type="InParanoid" id="T1FPI6"/>
<reference evidence="4" key="3">
    <citation type="submission" date="2015-06" db="UniProtKB">
        <authorList>
            <consortium name="EnsemblMetazoa"/>
        </authorList>
    </citation>
    <scope>IDENTIFICATION</scope>
</reference>
<feature type="region of interest" description="Disordered" evidence="1">
    <location>
        <begin position="733"/>
        <end position="776"/>
    </location>
</feature>
<feature type="compositionally biased region" description="Low complexity" evidence="1">
    <location>
        <begin position="1067"/>
        <end position="1079"/>
    </location>
</feature>
<feature type="region of interest" description="Disordered" evidence="1">
    <location>
        <begin position="626"/>
        <end position="697"/>
    </location>
</feature>
<feature type="compositionally biased region" description="Polar residues" evidence="1">
    <location>
        <begin position="762"/>
        <end position="774"/>
    </location>
</feature>
<dbReference type="InterPro" id="IPR045126">
    <property type="entry name" value="TRAPPC10/Trs130"/>
</dbReference>
<proteinExistence type="predicted"/>
<dbReference type="EMBL" id="KB095811">
    <property type="protein sequence ID" value="ESO12744.1"/>
    <property type="molecule type" value="Genomic_DNA"/>
</dbReference>
<organism evidence="4 5">
    <name type="scientific">Helobdella robusta</name>
    <name type="common">Californian leech</name>
    <dbReference type="NCBI Taxonomy" id="6412"/>
    <lineage>
        <taxon>Eukaryota</taxon>
        <taxon>Metazoa</taxon>
        <taxon>Spiralia</taxon>
        <taxon>Lophotrochozoa</taxon>
        <taxon>Annelida</taxon>
        <taxon>Clitellata</taxon>
        <taxon>Hirudinea</taxon>
        <taxon>Rhynchobdellida</taxon>
        <taxon>Glossiphoniidae</taxon>
        <taxon>Helobdella</taxon>
    </lineage>
</organism>
<feature type="compositionally biased region" description="Polar residues" evidence="1">
    <location>
        <begin position="664"/>
        <end position="673"/>
    </location>
</feature>
<feature type="compositionally biased region" description="Polar residues" evidence="1">
    <location>
        <begin position="686"/>
        <end position="697"/>
    </location>
</feature>
<dbReference type="eggNOG" id="KOG1931">
    <property type="taxonomic scope" value="Eukaryota"/>
</dbReference>
<evidence type="ECO:0000259" key="2">
    <source>
        <dbReference type="Pfam" id="PF23036"/>
    </source>
</evidence>
<dbReference type="GeneID" id="20210733"/>
<feature type="region of interest" description="Disordered" evidence="1">
    <location>
        <begin position="1299"/>
        <end position="1357"/>
    </location>
</feature>
<feature type="compositionally biased region" description="Low complexity" evidence="1">
    <location>
        <begin position="649"/>
        <end position="663"/>
    </location>
</feature>
<evidence type="ECO:0000313" key="4">
    <source>
        <dbReference type="EnsemblMetazoa" id="HelroP187969"/>
    </source>
</evidence>
<sequence length="1408" mass="159427">MEGYDEDELFSLVRDCSQTLHLCQGLSKPVKENVTGLFLKLKPYIEKYLVKDLFDWKRSFGRPTRSIKIELNFEEFDPNTINFEDSWDVDTYKLNVKDEINNWLSILKEKDVNNWLIVVIVNADSRVKSKLLRNSTYDKVKSDFCSKHVDRCIMLCEPLKNDARSMENWNAVGSRMRMLTVDSYTRLMDKFEENMRMQRERRVEVEWNFCSYFLLQEELAFMYEMLGLFQDALIQYDELDALFTQFVLNSSIAEAAPWLERMSCNQATRWDGVCLCRPLDLLKQNSIATNKCSLLDLRSYLFGRQSYLLLRMSRVSELLQRAVPFMLNFIKEVKLLQLTLPPGAINCWIFLSCMEILKVCCPDNKFQRSDLDRSHFDCELWNLAKSKLSNLGRICGLMVGGDSQPSSDHLMVVIDLLPGLVHTAGESSHLNRLLEALSSKKAFTQYYLELLEQCICSLKHVGRLRSAKYVGKELAEFYLLIEDYGKAEPHLTDALKTYKLEGWEMLANHTRFKIALCQKKLNELHKYCRTCLYISSSVSMSMETRIKFLQELIDISKSRDNDDASLPSSTLLIPPPSMSIKLMLEDVKVDDSVDYRVNVLSNLPVDVSMRSILIYFTCTDKQRRSGNSEKLNVRVQATSGRSNSSEAVSLSRMSSLDPSSASSPNTTPHQSFPQHHPLQSDRLRNMSGQSGKYHARQSSMSSALGGFELINRIAETVSINFQPVNMKETVHYFEDDHEDDDEDDETTVASKDRLDRMKDTESITSTSRNKNSPDISRAPMFSALVCKSPLQRLGSHPMKPAKDVLPPPPSSSSSSSCSSSSSTQHHDCVIFKLGANDDDGSDGGGGHNDGDGLGVVLKSGLSELVVPGHFQIFTEDEMMAGFKQKIKLTIQSEAEAPSSGLKNAGMLQFVRLLLPSQLLLVNGDEDDGDGELAWIKDADDRAADGHHSTTPTKTSIESFSSYKLSGQGRSALVRSGSCVMSILCPVDHWMDSQTLTHKMVIRCADYNDDVHELTFRNPFKITHQILTAVQKKYLKVVVQSQHRDAIELWNWKVIDSKDNESNNLPTNQSNNPPANQSNNLSTSQSVNQTAFQPLNGCSTSNKLIVLPGKFVNLVWLLSDEVVRSTCHKISTFIFSADYKQSSSSPSVISSLRSDKESHHASLSLTYSFQLADITTHYITSMNLEKDDAIVNQWLSLQLIIKQLTYDHHDNDIGDNHNIYPHHHRGDHHLHYAVTCSDDDNDGINNTPSWALSGEIKGLVDFQAGKFEVSMLCKPLKDEILKIPKVLLFHCHSEHKRQNKLQLHEKISLSEDNEAETDNDDDEVDDSNSFDADINDDDDENTSGDFNSNPLNDRTRIRKSQTTLVDPVKVYNASKCETIQVKSFNKPQIFIIDRFRSEMTASESCNTYL</sequence>
<evidence type="ECO:0000313" key="3">
    <source>
        <dbReference type="EMBL" id="ESO12744.1"/>
    </source>
</evidence>
<dbReference type="HOGENOM" id="CLU_253858_0_0_1"/>
<dbReference type="GO" id="GO:0005829">
    <property type="term" value="C:cytosol"/>
    <property type="evidence" value="ECO:0007669"/>
    <property type="project" value="GOC"/>
</dbReference>
<dbReference type="SUPFAM" id="SSF48452">
    <property type="entry name" value="TPR-like"/>
    <property type="match status" value="1"/>
</dbReference>
<feature type="compositionally biased region" description="Basic and acidic residues" evidence="1">
    <location>
        <begin position="750"/>
        <end position="761"/>
    </location>
</feature>
<accession>T1FPI6</accession>
<dbReference type="GO" id="GO:1990071">
    <property type="term" value="C:TRAPPII protein complex"/>
    <property type="evidence" value="ECO:0000318"/>
    <property type="project" value="GO_Central"/>
</dbReference>
<keyword evidence="5" id="KW-1185">Reference proteome</keyword>
<dbReference type="InterPro" id="IPR011990">
    <property type="entry name" value="TPR-like_helical_dom_sf"/>
</dbReference>
<feature type="domain" description="TRAPPC10/Trs130 N-terminal" evidence="2">
    <location>
        <begin position="36"/>
        <end position="317"/>
    </location>
</feature>
<gene>
    <name evidence="4" type="primary">20210733</name>
    <name evidence="3" type="ORF">HELRODRAFT_187969</name>
</gene>
<protein>
    <recommendedName>
        <fullName evidence="2">TRAPPC10/Trs130 N-terminal domain-containing protein</fullName>
    </recommendedName>
</protein>
<feature type="region of interest" description="Disordered" evidence="1">
    <location>
        <begin position="792"/>
        <end position="822"/>
    </location>
</feature>
<feature type="compositionally biased region" description="Acidic residues" evidence="1">
    <location>
        <begin position="735"/>
        <end position="746"/>
    </location>
</feature>
<dbReference type="PANTHER" id="PTHR13251:SF3">
    <property type="entry name" value="TRAFFICKING PROTEIN PARTICLE COMPLEX SUBUNIT 10"/>
    <property type="match status" value="1"/>
</dbReference>
<dbReference type="CTD" id="20210733"/>
<dbReference type="Pfam" id="PF23036">
    <property type="entry name" value="TRAPPC10_1st"/>
    <property type="match status" value="1"/>
</dbReference>
<evidence type="ECO:0000313" key="5">
    <source>
        <dbReference type="Proteomes" id="UP000015101"/>
    </source>
</evidence>
<feature type="compositionally biased region" description="Low complexity" evidence="1">
    <location>
        <begin position="811"/>
        <end position="822"/>
    </location>
</feature>
<evidence type="ECO:0000256" key="1">
    <source>
        <dbReference type="SAM" id="MobiDB-lite"/>
    </source>
</evidence>
<dbReference type="InterPro" id="IPR056913">
    <property type="entry name" value="TRAPPC10/Trs130_N"/>
</dbReference>